<evidence type="ECO:0000256" key="2">
    <source>
        <dbReference type="SAM" id="Phobius"/>
    </source>
</evidence>
<feature type="transmembrane region" description="Helical" evidence="2">
    <location>
        <begin position="311"/>
        <end position="334"/>
    </location>
</feature>
<feature type="compositionally biased region" description="Low complexity" evidence="1">
    <location>
        <begin position="724"/>
        <end position="747"/>
    </location>
</feature>
<dbReference type="Proteomes" id="UP001176517">
    <property type="component" value="Unassembled WGS sequence"/>
</dbReference>
<dbReference type="AlphaFoldDB" id="A0AAN6GVK8"/>
<feature type="compositionally biased region" description="Polar residues" evidence="1">
    <location>
        <begin position="461"/>
        <end position="471"/>
    </location>
</feature>
<sequence>MDYSNTAAMIGIAPPPPPPSHSDFGPQYDSYTERKRSVTFAKDAKHESRRQQKAARANRRDPIHGDNPEPMPLTPTIQRSRDQHDHNGKSDQQEQLYYDPIEKASLMAPLANSVLVERERKRIAAAPSKAFIGRKRMWAGLPTVLFLAPSTYCLTKSCIAWLALGPSTVVFSDSRQGTTASPDPTAQALAMVSICAGAIALICNLLVVAYLRFSRRRTRLGRIFVWTWALIAISLETALAIVNVLLVIFWYRQYTKDPAAPFSSIRNVALRCAGSWEFDVLYTAASYSHTAENAAQVAACAKGGYGTLRNYIIAGSIRTGLFLALGAWWLVVIIRYNRALATSMPSPFEKDPQTTEASDLPESAELHRLLQEEKLDLESRIPGAWDHNSQTVRSHYSGPRSYAEFEHSVIVVTEPDEGVKDLDPYGDQTHATSTWMPPVWSPTYNPMNHLAPPGPRLSRFDWQNNNPSTGEPHQMRDLPAKPTAGHEFGHGNREGSGSFSNWASSLVSSVFGAAMGYSPAPAQAGPVAFPTPQGARSGPAVYDPSTTQKDILAAGPHGHDAHPTSLERGPSKLGVGSWFGGRKTDNAGAAPHPTEALAVQPTLNYYAEHESEAGMSSARTSMSDLKGENYAEWSQRNFAGLAAMDANRSSFRSSTAPTPVTHVTRNVQVSQDASVPGRRFSTESQGDMLPHMPEARELGRRLPNPPSGHGGSTLSPPQAPTWRPSGTSGQQSGPPSGQSHSSQGIQQHAAPQGATRHQRTNSTDFWVEDNMRGLGSSAETGDLLPPKPEPPTFVRQLGQLVRKLSAIESVGSAGERERSSSGSATPSHSNLMMRGGVSGTSWTGRGASGSQMRMGSVEEEEPVVVQDAGPRSGMLSPPPVPRGHQGHLGGSSDGGRLPGGWRW</sequence>
<feature type="compositionally biased region" description="Basic and acidic residues" evidence="1">
    <location>
        <begin position="58"/>
        <end position="67"/>
    </location>
</feature>
<evidence type="ECO:0000256" key="1">
    <source>
        <dbReference type="SAM" id="MobiDB-lite"/>
    </source>
</evidence>
<keyword evidence="2" id="KW-0472">Membrane</keyword>
<keyword evidence="4" id="KW-1185">Reference proteome</keyword>
<accession>A0AAN6GVK8</accession>
<feature type="region of interest" description="Disordered" evidence="1">
    <location>
        <begin position="461"/>
        <end position="496"/>
    </location>
</feature>
<proteinExistence type="predicted"/>
<feature type="region of interest" description="Disordered" evidence="1">
    <location>
        <begin position="650"/>
        <end position="793"/>
    </location>
</feature>
<comment type="caution">
    <text evidence="3">The sequence shown here is derived from an EMBL/GenBank/DDBJ whole genome shotgun (WGS) entry which is preliminary data.</text>
</comment>
<evidence type="ECO:0000313" key="4">
    <source>
        <dbReference type="Proteomes" id="UP001176517"/>
    </source>
</evidence>
<protein>
    <submittedName>
        <fullName evidence="3">Uncharacterized protein</fullName>
    </submittedName>
</protein>
<gene>
    <name evidence="3" type="ORF">OC846_003070</name>
</gene>
<feature type="region of interest" description="Disordered" evidence="1">
    <location>
        <begin position="1"/>
        <end position="92"/>
    </location>
</feature>
<keyword evidence="2" id="KW-0812">Transmembrane</keyword>
<feature type="compositionally biased region" description="Gly residues" evidence="1">
    <location>
        <begin position="886"/>
        <end position="903"/>
    </location>
</feature>
<evidence type="ECO:0000313" key="3">
    <source>
        <dbReference type="EMBL" id="KAK0551986.1"/>
    </source>
</evidence>
<dbReference type="EMBL" id="JAPDMZ010000069">
    <property type="protein sequence ID" value="KAK0551986.1"/>
    <property type="molecule type" value="Genomic_DNA"/>
</dbReference>
<feature type="transmembrane region" description="Helical" evidence="2">
    <location>
        <begin position="144"/>
        <end position="164"/>
    </location>
</feature>
<name>A0AAN6GVK8_9BASI</name>
<feature type="transmembrane region" description="Helical" evidence="2">
    <location>
        <begin position="223"/>
        <end position="251"/>
    </location>
</feature>
<feature type="compositionally biased region" description="Basic and acidic residues" evidence="1">
    <location>
        <begin position="31"/>
        <end position="50"/>
    </location>
</feature>
<feature type="compositionally biased region" description="Basic and acidic residues" evidence="1">
    <location>
        <begin position="79"/>
        <end position="92"/>
    </location>
</feature>
<feature type="transmembrane region" description="Helical" evidence="2">
    <location>
        <begin position="188"/>
        <end position="211"/>
    </location>
</feature>
<feature type="compositionally biased region" description="Polar residues" evidence="1">
    <location>
        <begin position="650"/>
        <end position="673"/>
    </location>
</feature>
<feature type="compositionally biased region" description="Polar residues" evidence="1">
    <location>
        <begin position="839"/>
        <end position="853"/>
    </location>
</feature>
<keyword evidence="2" id="KW-1133">Transmembrane helix</keyword>
<reference evidence="3" key="1">
    <citation type="journal article" date="2023" name="PhytoFront">
        <title>Draft Genome Resources of Seven Strains of Tilletia horrida, Causal Agent of Kernel Smut of Rice.</title>
        <authorList>
            <person name="Khanal S."/>
            <person name="Antony Babu S."/>
            <person name="Zhou X.G."/>
        </authorList>
    </citation>
    <scope>NUCLEOTIDE SEQUENCE</scope>
    <source>
        <strain evidence="3">TX6</strain>
    </source>
</reference>
<feature type="region of interest" description="Disordered" evidence="1">
    <location>
        <begin position="809"/>
        <end position="903"/>
    </location>
</feature>
<organism evidence="3 4">
    <name type="scientific">Tilletia horrida</name>
    <dbReference type="NCBI Taxonomy" id="155126"/>
    <lineage>
        <taxon>Eukaryota</taxon>
        <taxon>Fungi</taxon>
        <taxon>Dikarya</taxon>
        <taxon>Basidiomycota</taxon>
        <taxon>Ustilaginomycotina</taxon>
        <taxon>Exobasidiomycetes</taxon>
        <taxon>Tilletiales</taxon>
        <taxon>Tilletiaceae</taxon>
        <taxon>Tilletia</taxon>
    </lineage>
</organism>